<gene>
    <name evidence="3" type="primary">LOC112904647</name>
</gene>
<comment type="cofactor">
    <cofactor evidence="1">
        <name>Fe(2+)</name>
        <dbReference type="ChEBI" id="CHEBI:29033"/>
    </cofactor>
</comment>
<dbReference type="InterPro" id="IPR037151">
    <property type="entry name" value="AlkB-like_sf"/>
</dbReference>
<dbReference type="RefSeq" id="XP_025831021.1">
    <property type="nucleotide sequence ID" value="XM_025975236.1"/>
</dbReference>
<keyword evidence="3" id="KW-0560">Oxidoreductase</keyword>
<dbReference type="SUPFAM" id="SSF51197">
    <property type="entry name" value="Clavaminate synthase-like"/>
    <property type="match status" value="1"/>
</dbReference>
<dbReference type="Gene3D" id="2.60.120.590">
    <property type="entry name" value="Alpha-ketoglutarate-dependent dioxygenase AlkB-like"/>
    <property type="match status" value="1"/>
</dbReference>
<dbReference type="KEGG" id="apln:112904647"/>
<dbReference type="GO" id="GO:0005759">
    <property type="term" value="C:mitochondrial matrix"/>
    <property type="evidence" value="ECO:0007669"/>
    <property type="project" value="TreeGrafter"/>
</dbReference>
<organism evidence="2 3">
    <name type="scientific">Agrilus planipennis</name>
    <name type="common">Emerald ash borer</name>
    <name type="synonym">Agrilus marcopoli</name>
    <dbReference type="NCBI Taxonomy" id="224129"/>
    <lineage>
        <taxon>Eukaryota</taxon>
        <taxon>Metazoa</taxon>
        <taxon>Ecdysozoa</taxon>
        <taxon>Arthropoda</taxon>
        <taxon>Hexapoda</taxon>
        <taxon>Insecta</taxon>
        <taxon>Pterygota</taxon>
        <taxon>Neoptera</taxon>
        <taxon>Endopterygota</taxon>
        <taxon>Coleoptera</taxon>
        <taxon>Polyphaga</taxon>
        <taxon>Elateriformia</taxon>
        <taxon>Buprestoidea</taxon>
        <taxon>Buprestidae</taxon>
        <taxon>Agrilinae</taxon>
        <taxon>Agrilus</taxon>
    </lineage>
</organism>
<keyword evidence="3" id="KW-0223">Dioxygenase</keyword>
<dbReference type="AlphaFoldDB" id="A0A7F5R085"/>
<protein>
    <submittedName>
        <fullName evidence="3">Alpha-ketoglutarate-dependent dioxygenase alkB homolog 7, mitochondrial</fullName>
    </submittedName>
</protein>
<dbReference type="InterPro" id="IPR032870">
    <property type="entry name" value="ALKBH7-like"/>
</dbReference>
<accession>A0A7F5R085</accession>
<dbReference type="Proteomes" id="UP000192223">
    <property type="component" value="Unplaced"/>
</dbReference>
<dbReference type="GO" id="GO:0051213">
    <property type="term" value="F:dioxygenase activity"/>
    <property type="evidence" value="ECO:0007669"/>
    <property type="project" value="UniProtKB-KW"/>
</dbReference>
<dbReference type="GO" id="GO:0006974">
    <property type="term" value="P:DNA damage response"/>
    <property type="evidence" value="ECO:0007669"/>
    <property type="project" value="InterPro"/>
</dbReference>
<dbReference type="GO" id="GO:0006631">
    <property type="term" value="P:fatty acid metabolic process"/>
    <property type="evidence" value="ECO:0007669"/>
    <property type="project" value="TreeGrafter"/>
</dbReference>
<evidence type="ECO:0000313" key="2">
    <source>
        <dbReference type="Proteomes" id="UP000192223"/>
    </source>
</evidence>
<evidence type="ECO:0000313" key="3">
    <source>
        <dbReference type="RefSeq" id="XP_025831021.1"/>
    </source>
</evidence>
<reference evidence="3" key="1">
    <citation type="submission" date="2025-08" db="UniProtKB">
        <authorList>
            <consortium name="RefSeq"/>
        </authorList>
    </citation>
    <scope>IDENTIFICATION</scope>
    <source>
        <tissue evidence="3">Entire body</tissue>
    </source>
</reference>
<name>A0A7F5R085_AGRPL</name>
<proteinExistence type="predicted"/>
<evidence type="ECO:0000256" key="1">
    <source>
        <dbReference type="ARBA" id="ARBA00001954"/>
    </source>
</evidence>
<dbReference type="PANTHER" id="PTHR21052:SF0">
    <property type="entry name" value="ALPHA-KETOGLUTARATE-DEPENDENT DIOXYGENASE ALKB HOMOLOG 7, MITOCHONDRIAL"/>
    <property type="match status" value="1"/>
</dbReference>
<dbReference type="PANTHER" id="PTHR21052">
    <property type="entry name" value="SPERMATOGENESIS ASSOCIATED 11-RELATED"/>
    <property type="match status" value="1"/>
</dbReference>
<sequence>MYRRTVGLFAKRIISKNVRSFSAVKPAIQEECPSYLELSEAFSNHDKIKTDFVNSMIIHKDFLSEVEEKSLLDQVEPRLKTLRYQFDHWDDAIHGYRETEILHWNEANTQILSRVRQVAFPPGVPQLDTVHILDLDEKGVIKPHIDSVRFCGNTIAGLSLLTESVMKLVHEKYKDLIAKVHLTRRSLYIMKDSARYDYKHELLKNSESIFKNSPVIKTRRISIICRNEPDKEMKN</sequence>
<dbReference type="GeneID" id="112904647"/>
<dbReference type="InParanoid" id="A0A7F5R085"/>
<dbReference type="OrthoDB" id="28127at2759"/>
<keyword evidence="2" id="KW-1185">Reference proteome</keyword>
<dbReference type="FunCoup" id="A0A7F5R085">
    <property type="interactions" value="624"/>
</dbReference>